<evidence type="ECO:0000313" key="3">
    <source>
        <dbReference type="Proteomes" id="UP000187191"/>
    </source>
</evidence>
<evidence type="ECO:0008006" key="4">
    <source>
        <dbReference type="Google" id="ProtNLM"/>
    </source>
</evidence>
<dbReference type="RefSeq" id="WP_076684047.1">
    <property type="nucleotide sequence ID" value="NZ_CP015588.1"/>
</dbReference>
<keyword evidence="3" id="KW-1185">Reference proteome</keyword>
<feature type="region of interest" description="Disordered" evidence="1">
    <location>
        <begin position="170"/>
        <end position="209"/>
    </location>
</feature>
<accession>A0ABN4VL42</accession>
<reference evidence="2 3" key="1">
    <citation type="submission" date="2016-05" db="EMBL/GenBank/DDBJ databases">
        <authorList>
            <person name="Gu J."/>
        </authorList>
    </citation>
    <scope>NUCLEOTIDE SEQUENCE [LARGE SCALE GENOMIC DNA]</scope>
    <source>
        <strain evidence="2 3">ACCC40021</strain>
    </source>
</reference>
<protein>
    <recommendedName>
        <fullName evidence="4">OmdA domain containing protein</fullName>
    </recommendedName>
</protein>
<evidence type="ECO:0000313" key="2">
    <source>
        <dbReference type="EMBL" id="APY85835.1"/>
    </source>
</evidence>
<dbReference type="Pfam" id="PF13376">
    <property type="entry name" value="OmdA"/>
    <property type="match status" value="1"/>
</dbReference>
<feature type="compositionally biased region" description="Basic and acidic residues" evidence="1">
    <location>
        <begin position="170"/>
        <end position="185"/>
    </location>
</feature>
<organism evidence="2 3">
    <name type="scientific">Streptomyces alfalfae</name>
    <dbReference type="NCBI Taxonomy" id="1642299"/>
    <lineage>
        <taxon>Bacteria</taxon>
        <taxon>Bacillati</taxon>
        <taxon>Actinomycetota</taxon>
        <taxon>Actinomycetes</taxon>
        <taxon>Kitasatosporales</taxon>
        <taxon>Streptomycetaceae</taxon>
        <taxon>Streptomyces</taxon>
    </lineage>
</organism>
<evidence type="ECO:0000256" key="1">
    <source>
        <dbReference type="SAM" id="MobiDB-lite"/>
    </source>
</evidence>
<gene>
    <name evidence="2" type="ORF">A7J05_09015</name>
</gene>
<dbReference type="Proteomes" id="UP000187191">
    <property type="component" value="Chromosome"/>
</dbReference>
<sequence>MEVVAFADAAAFEDRPAEHHARREGVWGRGAGKASGIASATDGEPVDVGLCRGWISGRRRGLDDRHCPQGHGPRRPRSRWSRVDVEKVAALAAAVRMREPGPAESGGPGRTAARDRACASQATAVVPGDLAAALAADRVARAAFDALDRAARSLVLLPLLRATMPEARRTRLERGGAGARGERASRAAGAMTRSARRAPRGPRTARPLG</sequence>
<dbReference type="EMBL" id="CP015588">
    <property type="protein sequence ID" value="APY85835.1"/>
    <property type="molecule type" value="Genomic_DNA"/>
</dbReference>
<name>A0ABN4VL42_9ACTN</name>
<proteinExistence type="predicted"/>